<dbReference type="EMBL" id="BPVZ01000103">
    <property type="protein sequence ID" value="GKV34086.1"/>
    <property type="molecule type" value="Genomic_DNA"/>
</dbReference>
<sequence length="40" mass="4810">MQRRSNYGERVIYQTSVKERNRTVLSGYVDLRRLCFISVD</sequence>
<organism evidence="1 2">
    <name type="scientific">Rubroshorea leprosula</name>
    <dbReference type="NCBI Taxonomy" id="152421"/>
    <lineage>
        <taxon>Eukaryota</taxon>
        <taxon>Viridiplantae</taxon>
        <taxon>Streptophyta</taxon>
        <taxon>Embryophyta</taxon>
        <taxon>Tracheophyta</taxon>
        <taxon>Spermatophyta</taxon>
        <taxon>Magnoliopsida</taxon>
        <taxon>eudicotyledons</taxon>
        <taxon>Gunneridae</taxon>
        <taxon>Pentapetalae</taxon>
        <taxon>rosids</taxon>
        <taxon>malvids</taxon>
        <taxon>Malvales</taxon>
        <taxon>Dipterocarpaceae</taxon>
        <taxon>Rubroshorea</taxon>
    </lineage>
</organism>
<dbReference type="Proteomes" id="UP001054252">
    <property type="component" value="Unassembled WGS sequence"/>
</dbReference>
<protein>
    <recommendedName>
        <fullName evidence="3">Translation initiation factor 1</fullName>
    </recommendedName>
</protein>
<evidence type="ECO:0008006" key="3">
    <source>
        <dbReference type="Google" id="ProtNLM"/>
    </source>
</evidence>
<dbReference type="AlphaFoldDB" id="A0AAV5LA23"/>
<gene>
    <name evidence="1" type="ORF">SLEP1_g42505</name>
</gene>
<comment type="caution">
    <text evidence="1">The sequence shown here is derived from an EMBL/GenBank/DDBJ whole genome shotgun (WGS) entry which is preliminary data.</text>
</comment>
<evidence type="ECO:0000313" key="1">
    <source>
        <dbReference type="EMBL" id="GKV34086.1"/>
    </source>
</evidence>
<proteinExistence type="predicted"/>
<name>A0AAV5LA23_9ROSI</name>
<reference evidence="1 2" key="1">
    <citation type="journal article" date="2021" name="Commun. Biol.">
        <title>The genome of Shorea leprosula (Dipterocarpaceae) highlights the ecological relevance of drought in aseasonal tropical rainforests.</title>
        <authorList>
            <person name="Ng K.K.S."/>
            <person name="Kobayashi M.J."/>
            <person name="Fawcett J.A."/>
            <person name="Hatakeyama M."/>
            <person name="Paape T."/>
            <person name="Ng C.H."/>
            <person name="Ang C.C."/>
            <person name="Tnah L.H."/>
            <person name="Lee C.T."/>
            <person name="Nishiyama T."/>
            <person name="Sese J."/>
            <person name="O'Brien M.J."/>
            <person name="Copetti D."/>
            <person name="Mohd Noor M.I."/>
            <person name="Ong R.C."/>
            <person name="Putra M."/>
            <person name="Sireger I.Z."/>
            <person name="Indrioko S."/>
            <person name="Kosugi Y."/>
            <person name="Izuno A."/>
            <person name="Isagi Y."/>
            <person name="Lee S.L."/>
            <person name="Shimizu K.K."/>
        </authorList>
    </citation>
    <scope>NUCLEOTIDE SEQUENCE [LARGE SCALE GENOMIC DNA]</scope>
    <source>
        <strain evidence="1">214</strain>
    </source>
</reference>
<evidence type="ECO:0000313" key="2">
    <source>
        <dbReference type="Proteomes" id="UP001054252"/>
    </source>
</evidence>
<keyword evidence="2" id="KW-1185">Reference proteome</keyword>
<accession>A0AAV5LA23</accession>